<gene>
    <name evidence="10" type="primary">plsX</name>
    <name evidence="11" type="ORF">JCM21531_2718</name>
</gene>
<evidence type="ECO:0000256" key="1">
    <source>
        <dbReference type="ARBA" id="ARBA00001232"/>
    </source>
</evidence>
<dbReference type="SUPFAM" id="SSF53659">
    <property type="entry name" value="Isocitrate/Isopropylmalate dehydrogenase-like"/>
    <property type="match status" value="1"/>
</dbReference>
<accession>W4V8X9</accession>
<comment type="subcellular location">
    <subcellularLocation>
        <location evidence="10">Cytoplasm</location>
    </subcellularLocation>
    <text evidence="10">Associated with the membrane possibly through PlsY.</text>
</comment>
<dbReference type="Gene3D" id="3.40.718.10">
    <property type="entry name" value="Isopropylmalate Dehydrogenase"/>
    <property type="match status" value="1"/>
</dbReference>
<dbReference type="NCBIfam" id="TIGR00182">
    <property type="entry name" value="plsX"/>
    <property type="match status" value="1"/>
</dbReference>
<dbReference type="InterPro" id="IPR003664">
    <property type="entry name" value="FA_synthesis"/>
</dbReference>
<keyword evidence="11" id="KW-0012">Acyltransferase</keyword>
<keyword evidence="3 10" id="KW-0444">Lipid biosynthesis</keyword>
<dbReference type="EMBL" id="BAVR01000032">
    <property type="protein sequence ID" value="GAE89214.1"/>
    <property type="molecule type" value="Genomic_DNA"/>
</dbReference>
<comment type="similarity">
    <text evidence="10">Belongs to the PlsX family.</text>
</comment>
<evidence type="ECO:0000313" key="11">
    <source>
        <dbReference type="EMBL" id="GAE89214.1"/>
    </source>
</evidence>
<evidence type="ECO:0000256" key="6">
    <source>
        <dbReference type="ARBA" id="ARBA00023209"/>
    </source>
</evidence>
<dbReference type="RefSeq" id="WP_038289348.1">
    <property type="nucleotide sequence ID" value="NZ_BAVR01000032.1"/>
</dbReference>
<dbReference type="PANTHER" id="PTHR30100:SF1">
    <property type="entry name" value="PHOSPHATE ACYLTRANSFERASE"/>
    <property type="match status" value="1"/>
</dbReference>
<comment type="catalytic activity">
    <reaction evidence="1 10">
        <text>a fatty acyl-[ACP] + phosphate = an acyl phosphate + holo-[ACP]</text>
        <dbReference type="Rhea" id="RHEA:42292"/>
        <dbReference type="Rhea" id="RHEA-COMP:9685"/>
        <dbReference type="Rhea" id="RHEA-COMP:14125"/>
        <dbReference type="ChEBI" id="CHEBI:43474"/>
        <dbReference type="ChEBI" id="CHEBI:59918"/>
        <dbReference type="ChEBI" id="CHEBI:64479"/>
        <dbReference type="ChEBI" id="CHEBI:138651"/>
        <dbReference type="EC" id="2.3.1.274"/>
    </reaction>
</comment>
<comment type="caution">
    <text evidence="11">The sequence shown here is derived from an EMBL/GenBank/DDBJ whole genome shotgun (WGS) entry which is preliminary data.</text>
</comment>
<dbReference type="Pfam" id="PF02504">
    <property type="entry name" value="FA_synthesis"/>
    <property type="match status" value="1"/>
</dbReference>
<proteinExistence type="inferred from homology"/>
<evidence type="ECO:0000313" key="12">
    <source>
        <dbReference type="Proteomes" id="UP000019109"/>
    </source>
</evidence>
<name>W4V8X9_9FIRM</name>
<organism evidence="11 12">
    <name type="scientific">Acetivibrio straminisolvens JCM 21531</name>
    <dbReference type="NCBI Taxonomy" id="1294263"/>
    <lineage>
        <taxon>Bacteria</taxon>
        <taxon>Bacillati</taxon>
        <taxon>Bacillota</taxon>
        <taxon>Clostridia</taxon>
        <taxon>Eubacteriales</taxon>
        <taxon>Oscillospiraceae</taxon>
        <taxon>Acetivibrio</taxon>
    </lineage>
</organism>
<dbReference type="InterPro" id="IPR012281">
    <property type="entry name" value="Phospholipid_synth_PlsX-like"/>
</dbReference>
<evidence type="ECO:0000256" key="9">
    <source>
        <dbReference type="ARBA" id="ARBA00046608"/>
    </source>
</evidence>
<keyword evidence="12" id="KW-1185">Reference proteome</keyword>
<evidence type="ECO:0000256" key="3">
    <source>
        <dbReference type="ARBA" id="ARBA00022516"/>
    </source>
</evidence>
<keyword evidence="6 10" id="KW-0594">Phospholipid biosynthesis</keyword>
<keyword evidence="2 10" id="KW-0963">Cytoplasm</keyword>
<dbReference type="Proteomes" id="UP000019109">
    <property type="component" value="Unassembled WGS sequence"/>
</dbReference>
<protein>
    <recommendedName>
        <fullName evidence="8 10">Phosphate acyltransferase</fullName>
        <ecNumber evidence="8 10">2.3.1.274</ecNumber>
    </recommendedName>
    <alternativeName>
        <fullName evidence="10">Acyl-ACP phosphotransacylase</fullName>
    </alternativeName>
    <alternativeName>
        <fullName evidence="10">Acyl-[acyl-carrier-protein]--phosphate acyltransferase</fullName>
    </alternativeName>
    <alternativeName>
        <fullName evidence="10">Phosphate-acyl-ACP acyltransferase</fullName>
    </alternativeName>
</protein>
<evidence type="ECO:0000256" key="7">
    <source>
        <dbReference type="ARBA" id="ARBA00023264"/>
    </source>
</evidence>
<evidence type="ECO:0000256" key="4">
    <source>
        <dbReference type="ARBA" id="ARBA00022679"/>
    </source>
</evidence>
<keyword evidence="7 10" id="KW-1208">Phospholipid metabolism</keyword>
<keyword evidence="4 10" id="KW-0808">Transferase</keyword>
<reference evidence="11" key="1">
    <citation type="journal article" date="2014" name="Genome Announc.">
        <title>Draft Genome Sequence of Clostridium straminisolvens Strain JCM 21531T, Isolated from a Cellulose-Degrading Bacterial Community.</title>
        <authorList>
            <person name="Yuki M."/>
            <person name="Oshima K."/>
            <person name="Suda W."/>
            <person name="Sakamoto M."/>
            <person name="Kitamura K."/>
            <person name="Iida T."/>
            <person name="Hattori M."/>
            <person name="Ohkuma M."/>
        </authorList>
    </citation>
    <scope>NUCLEOTIDE SEQUENCE [LARGE SCALE GENOMIC DNA]</scope>
    <source>
        <strain evidence="11">JCM 21531</strain>
    </source>
</reference>
<evidence type="ECO:0000256" key="5">
    <source>
        <dbReference type="ARBA" id="ARBA00023098"/>
    </source>
</evidence>
<dbReference type="STRING" id="1294263.JCM21531_2718"/>
<dbReference type="GO" id="GO:0043811">
    <property type="term" value="F:phosphate:acyl-[acyl carrier protein] acyltransferase activity"/>
    <property type="evidence" value="ECO:0007669"/>
    <property type="project" value="UniProtKB-UniRule"/>
</dbReference>
<comment type="subunit">
    <text evidence="9 10">Homodimer. Probably interacts with PlsY.</text>
</comment>
<dbReference type="OrthoDB" id="9806408at2"/>
<comment type="function">
    <text evidence="10">Catalyzes the reversible formation of acyl-phosphate (acyl-PO(4)) from acyl-[acyl-carrier-protein] (acyl-ACP). This enzyme utilizes acyl-ACP as fatty acyl donor, but not acyl-CoA.</text>
</comment>
<evidence type="ECO:0000256" key="10">
    <source>
        <dbReference type="HAMAP-Rule" id="MF_00019"/>
    </source>
</evidence>
<dbReference type="GO" id="GO:0005737">
    <property type="term" value="C:cytoplasm"/>
    <property type="evidence" value="ECO:0007669"/>
    <property type="project" value="UniProtKB-SubCell"/>
</dbReference>
<sequence length="339" mass="36321">MIILVDAMGGDNAPDAIVNGCLDAVSEAEGFEVLLIGDEERIREILNKRSYDTSRVKIHHASEVITVEDTPTKAIKTKKDSSMVVGFKLLKEKKGDIFLSCGNSGALMAGALFILGRIKGVDRPAIAAIVPTKSGKGLIIDAGLNTVCKPVNYQQFGIMGSIYMKEMLGVDNPKVGLLNIGAEVGKGNETLKNAYSLLSESSINFVGNIEGNDVALGTVDVVVCDGFAGNVLLKFYEGAGSYFFSLIKGILLKNFKTKMAALLLKKDMKVIKMIMDADENGGAPILGVDGLVLKSHGSSNAKTIKNVVIKASKFAGTKVLEKIRQEFVNMEVEEIEQDL</sequence>
<dbReference type="UniPathway" id="UPA00085"/>
<dbReference type="GO" id="GO:0006633">
    <property type="term" value="P:fatty acid biosynthetic process"/>
    <property type="evidence" value="ECO:0007669"/>
    <property type="project" value="UniProtKB-UniRule"/>
</dbReference>
<dbReference type="HAMAP" id="MF_00019">
    <property type="entry name" value="PlsX"/>
    <property type="match status" value="1"/>
</dbReference>
<comment type="pathway">
    <text evidence="10">Lipid metabolism; phospholipid metabolism.</text>
</comment>
<dbReference type="EC" id="2.3.1.274" evidence="8 10"/>
<evidence type="ECO:0000256" key="2">
    <source>
        <dbReference type="ARBA" id="ARBA00022490"/>
    </source>
</evidence>
<dbReference type="PIRSF" id="PIRSF002465">
    <property type="entry name" value="Phsphlp_syn_PlsX"/>
    <property type="match status" value="1"/>
</dbReference>
<keyword evidence="5 10" id="KW-0443">Lipid metabolism</keyword>
<dbReference type="AlphaFoldDB" id="W4V8X9"/>
<evidence type="ECO:0000256" key="8">
    <source>
        <dbReference type="ARBA" id="ARBA00024069"/>
    </source>
</evidence>
<dbReference type="GO" id="GO:0008654">
    <property type="term" value="P:phospholipid biosynthetic process"/>
    <property type="evidence" value="ECO:0007669"/>
    <property type="project" value="UniProtKB-KW"/>
</dbReference>
<dbReference type="PANTHER" id="PTHR30100">
    <property type="entry name" value="FATTY ACID/PHOSPHOLIPID SYNTHESIS PROTEIN PLSX"/>
    <property type="match status" value="1"/>
</dbReference>